<evidence type="ECO:0000256" key="4">
    <source>
        <dbReference type="ARBA" id="ARBA00022692"/>
    </source>
</evidence>
<comment type="similarity">
    <text evidence="2">Belongs to the major facilitator superfamily.</text>
</comment>
<feature type="transmembrane region" description="Helical" evidence="7">
    <location>
        <begin position="31"/>
        <end position="55"/>
    </location>
</feature>
<dbReference type="Proteomes" id="UP001604002">
    <property type="component" value="Unassembled WGS sequence"/>
</dbReference>
<feature type="transmembrane region" description="Helical" evidence="7">
    <location>
        <begin position="417"/>
        <end position="438"/>
    </location>
</feature>
<gene>
    <name evidence="8" type="ORF">V5F32_10565</name>
</gene>
<comment type="caution">
    <text evidence="8">The sequence shown here is derived from an EMBL/GenBank/DDBJ whole genome shotgun (WGS) entry which is preliminary data.</text>
</comment>
<keyword evidence="6 7" id="KW-0472">Membrane</keyword>
<name>A0ABW6ZV50_9HYPH</name>
<feature type="transmembrane region" description="Helical" evidence="7">
    <location>
        <begin position="103"/>
        <end position="122"/>
    </location>
</feature>
<accession>A0ABW6ZV50</accession>
<evidence type="ECO:0000256" key="2">
    <source>
        <dbReference type="ARBA" id="ARBA00008335"/>
    </source>
</evidence>
<keyword evidence="4 7" id="KW-0812">Transmembrane</keyword>
<evidence type="ECO:0000313" key="8">
    <source>
        <dbReference type="EMBL" id="MFG1372606.1"/>
    </source>
</evidence>
<sequence>MTEQTLSPSGGTAPQRRSLKEAFALYTQRDVLSVSLLGFSSGLPLALTGGTLALWMKDVGVTLTTIGLFSLVGLPYTLKFLWAPVLDAVDVPLLSRLLGRRRGWLLACQIVLIAAIAALAVQDPVASPFAVAACALAVAIASATQDIAVDAFRVERLDSSSEQAAGMAGYVTGYRLAMLATGAGVIALVAYLEEAHGLPRGTSWFWGYMLAGACVAIGVIATLFAREPKAPERKAGEGTGHRLIATTVGAFRDFLTRDQAVMILLFVMLFKFCDAFAGVLTGPFVLDIGFSKATYVEIVKVVGFGGTIVGGFVGAYLARAYPLVTCLWISGVLQLTSNLGFTLQAYAGPNASVLTGVILVENFTSAIGTVIFVAYLSALCGAREHTATQYALLTALTAVGRTLLGSSSGAIAEASGWPLFFALTAVAGLPGLAALGWLQAKGHFRALRPDEAG</sequence>
<evidence type="ECO:0000256" key="6">
    <source>
        <dbReference type="ARBA" id="ARBA00023136"/>
    </source>
</evidence>
<feature type="transmembrane region" description="Helical" evidence="7">
    <location>
        <begin position="390"/>
        <end position="411"/>
    </location>
</feature>
<evidence type="ECO:0000256" key="7">
    <source>
        <dbReference type="SAM" id="Phobius"/>
    </source>
</evidence>
<dbReference type="Pfam" id="PF07690">
    <property type="entry name" value="MFS_1"/>
    <property type="match status" value="1"/>
</dbReference>
<dbReference type="PANTHER" id="PTHR12778:SF10">
    <property type="entry name" value="MAJOR FACILITATOR SUPERFAMILY DOMAIN-CONTAINING PROTEIN 3"/>
    <property type="match status" value="1"/>
</dbReference>
<comment type="subcellular location">
    <subcellularLocation>
        <location evidence="1">Membrane</location>
        <topology evidence="1">Multi-pass membrane protein</topology>
    </subcellularLocation>
</comment>
<feature type="transmembrane region" description="Helical" evidence="7">
    <location>
        <begin position="261"/>
        <end position="286"/>
    </location>
</feature>
<feature type="transmembrane region" description="Helical" evidence="7">
    <location>
        <begin position="61"/>
        <end position="82"/>
    </location>
</feature>
<dbReference type="SUPFAM" id="SSF103473">
    <property type="entry name" value="MFS general substrate transporter"/>
    <property type="match status" value="1"/>
</dbReference>
<reference evidence="8 9" key="1">
    <citation type="submission" date="2024-02" db="EMBL/GenBank/DDBJ databases">
        <title>Expansion and revision of Xanthobacter and proposal of Roseixanthobacter gen. nov.</title>
        <authorList>
            <person name="Soltysiak M.P.M."/>
            <person name="Jalihal A."/>
            <person name="Ory A."/>
            <person name="Chrisophersen C."/>
            <person name="Lee A.D."/>
            <person name="Boulton J."/>
            <person name="Springer M."/>
        </authorList>
    </citation>
    <scope>NUCLEOTIDE SEQUENCE [LARGE SCALE GENOMIC DNA]</scope>
    <source>
        <strain evidence="8 9">23A</strain>
    </source>
</reference>
<dbReference type="PANTHER" id="PTHR12778">
    <property type="entry name" value="SOLUTE CARRIER FAMILY 33 ACETYL-COA TRANSPORTER -RELATED"/>
    <property type="match status" value="1"/>
</dbReference>
<dbReference type="InterPro" id="IPR036259">
    <property type="entry name" value="MFS_trans_sf"/>
</dbReference>
<feature type="transmembrane region" description="Helical" evidence="7">
    <location>
        <begin position="325"/>
        <end position="347"/>
    </location>
</feature>
<dbReference type="InterPro" id="IPR011701">
    <property type="entry name" value="MFS"/>
</dbReference>
<feature type="transmembrane region" description="Helical" evidence="7">
    <location>
        <begin position="298"/>
        <end position="318"/>
    </location>
</feature>
<keyword evidence="3" id="KW-0813">Transport</keyword>
<evidence type="ECO:0000256" key="3">
    <source>
        <dbReference type="ARBA" id="ARBA00022448"/>
    </source>
</evidence>
<feature type="transmembrane region" description="Helical" evidence="7">
    <location>
        <begin position="204"/>
        <end position="225"/>
    </location>
</feature>
<dbReference type="InterPro" id="IPR004752">
    <property type="entry name" value="AmpG_permease/AT-1"/>
</dbReference>
<dbReference type="RefSeq" id="WP_393992476.1">
    <property type="nucleotide sequence ID" value="NZ_JBAFVH010000005.1"/>
</dbReference>
<dbReference type="Gene3D" id="1.20.1250.20">
    <property type="entry name" value="MFS general substrate transporter like domains"/>
    <property type="match status" value="2"/>
</dbReference>
<dbReference type="EMBL" id="JBAFVH010000005">
    <property type="protein sequence ID" value="MFG1372606.1"/>
    <property type="molecule type" value="Genomic_DNA"/>
</dbReference>
<dbReference type="NCBIfam" id="TIGR00901">
    <property type="entry name" value="2A0125"/>
    <property type="match status" value="1"/>
</dbReference>
<proteinExistence type="inferred from homology"/>
<feature type="transmembrane region" description="Helical" evidence="7">
    <location>
        <begin position="128"/>
        <end position="152"/>
    </location>
</feature>
<evidence type="ECO:0000313" key="9">
    <source>
        <dbReference type="Proteomes" id="UP001604002"/>
    </source>
</evidence>
<keyword evidence="5 7" id="KW-1133">Transmembrane helix</keyword>
<keyword evidence="9" id="KW-1185">Reference proteome</keyword>
<protein>
    <submittedName>
        <fullName evidence="8">MFS transporter</fullName>
    </submittedName>
</protein>
<feature type="transmembrane region" description="Helical" evidence="7">
    <location>
        <begin position="353"/>
        <end position="378"/>
    </location>
</feature>
<evidence type="ECO:0000256" key="1">
    <source>
        <dbReference type="ARBA" id="ARBA00004141"/>
    </source>
</evidence>
<evidence type="ECO:0000256" key="5">
    <source>
        <dbReference type="ARBA" id="ARBA00022989"/>
    </source>
</evidence>
<feature type="transmembrane region" description="Helical" evidence="7">
    <location>
        <begin position="173"/>
        <end position="192"/>
    </location>
</feature>
<organism evidence="8 9">
    <name type="scientific">Xanthobacter oligotrophicus</name>
    <dbReference type="NCBI Taxonomy" id="2607286"/>
    <lineage>
        <taxon>Bacteria</taxon>
        <taxon>Pseudomonadati</taxon>
        <taxon>Pseudomonadota</taxon>
        <taxon>Alphaproteobacteria</taxon>
        <taxon>Hyphomicrobiales</taxon>
        <taxon>Xanthobacteraceae</taxon>
        <taxon>Xanthobacter</taxon>
    </lineage>
</organism>